<comment type="caution">
    <text evidence="1">The sequence shown here is derived from an EMBL/GenBank/DDBJ whole genome shotgun (WGS) entry which is preliminary data.</text>
</comment>
<dbReference type="Proteomes" id="UP001239111">
    <property type="component" value="Chromosome 1"/>
</dbReference>
<proteinExistence type="predicted"/>
<organism evidence="1 2">
    <name type="scientific">Eretmocerus hayati</name>
    <dbReference type="NCBI Taxonomy" id="131215"/>
    <lineage>
        <taxon>Eukaryota</taxon>
        <taxon>Metazoa</taxon>
        <taxon>Ecdysozoa</taxon>
        <taxon>Arthropoda</taxon>
        <taxon>Hexapoda</taxon>
        <taxon>Insecta</taxon>
        <taxon>Pterygota</taxon>
        <taxon>Neoptera</taxon>
        <taxon>Endopterygota</taxon>
        <taxon>Hymenoptera</taxon>
        <taxon>Apocrita</taxon>
        <taxon>Proctotrupomorpha</taxon>
        <taxon>Chalcidoidea</taxon>
        <taxon>Aphelinidae</taxon>
        <taxon>Aphelininae</taxon>
        <taxon>Eretmocerus</taxon>
    </lineage>
</organism>
<accession>A0ACC2PFM3</accession>
<name>A0ACC2PFM3_9HYME</name>
<gene>
    <name evidence="1" type="ORF">QAD02_018181</name>
</gene>
<protein>
    <submittedName>
        <fullName evidence="1">Uncharacterized protein</fullName>
    </submittedName>
</protein>
<dbReference type="EMBL" id="CM056741">
    <property type="protein sequence ID" value="KAJ8682389.1"/>
    <property type="molecule type" value="Genomic_DNA"/>
</dbReference>
<evidence type="ECO:0000313" key="1">
    <source>
        <dbReference type="EMBL" id="KAJ8682389.1"/>
    </source>
</evidence>
<evidence type="ECO:0000313" key="2">
    <source>
        <dbReference type="Proteomes" id="UP001239111"/>
    </source>
</evidence>
<sequence>MPPNQKLIKKKCAVAECKSITNKDFKVSLHPFPTSDKRFVYITDRSGSQRKIDLLAAWLKAVKMKKEEITRYSSICSLHFTREDYFSTDSPVKRLILKVNAVPSVNLSQVTRVKSVKNEALNITAGDKRKNKTRFLDDENIVKQSYLHIGCSAVGLSDGAHDSEHIINQLKDHDYCVKNNIIDENHLRDIHIANTTNSVIGKSCNTNTSPANSTIKVQKESIHQIISAQRDLGVQVDQRYKFLDAIKSEKQLIEATGIKSFEMLNKIVEKMNDATDDRYESSTILMTTEKRIIMTFVKLKHDLSYSFLSAIMNTISRITCKKIFIETVRFLNKHVDELAIPWPSDLKGALEDICQSADFSNEKDESLEN</sequence>
<reference evidence="1" key="1">
    <citation type="submission" date="2023-04" db="EMBL/GenBank/DDBJ databases">
        <title>A chromosome-level genome assembly of the parasitoid wasp Eretmocerus hayati.</title>
        <authorList>
            <person name="Zhong Y."/>
            <person name="Liu S."/>
            <person name="Liu Y."/>
        </authorList>
    </citation>
    <scope>NUCLEOTIDE SEQUENCE</scope>
    <source>
        <strain evidence="1">ZJU_SS_LIU_2023</strain>
    </source>
</reference>
<keyword evidence="2" id="KW-1185">Reference proteome</keyword>